<reference evidence="5 6" key="1">
    <citation type="journal article" date="2016" name="Nat. Commun.">
        <title>Thousands of microbial genomes shed light on interconnected biogeochemical processes in an aquifer system.</title>
        <authorList>
            <person name="Anantharaman K."/>
            <person name="Brown C.T."/>
            <person name="Hug L.A."/>
            <person name="Sharon I."/>
            <person name="Castelle C.J."/>
            <person name="Probst A.J."/>
            <person name="Thomas B.C."/>
            <person name="Singh A."/>
            <person name="Wilkins M.J."/>
            <person name="Karaoz U."/>
            <person name="Brodie E.L."/>
            <person name="Williams K.H."/>
            <person name="Hubbard S.S."/>
            <person name="Banfield J.F."/>
        </authorList>
    </citation>
    <scope>NUCLEOTIDE SEQUENCE [LARGE SCALE GENOMIC DNA]</scope>
</reference>
<evidence type="ECO:0000256" key="3">
    <source>
        <dbReference type="ARBA" id="ARBA00024446"/>
    </source>
</evidence>
<dbReference type="Gene3D" id="3.30.70.1710">
    <property type="match status" value="1"/>
</dbReference>
<evidence type="ECO:0000313" key="5">
    <source>
        <dbReference type="EMBL" id="OGD15510.1"/>
    </source>
</evidence>
<dbReference type="InterPro" id="IPR037233">
    <property type="entry name" value="CcmK-like_sf"/>
</dbReference>
<name>A0A1F5AAD5_9BACT</name>
<evidence type="ECO:0000256" key="2">
    <source>
        <dbReference type="ARBA" id="ARBA00024322"/>
    </source>
</evidence>
<evidence type="ECO:0000313" key="6">
    <source>
        <dbReference type="Proteomes" id="UP000177701"/>
    </source>
</evidence>
<dbReference type="Proteomes" id="UP000177701">
    <property type="component" value="Unassembled WGS sequence"/>
</dbReference>
<evidence type="ECO:0000256" key="1">
    <source>
        <dbReference type="ARBA" id="ARBA00023780"/>
    </source>
</evidence>
<dbReference type="STRING" id="1797291.A2V47_01875"/>
<dbReference type="AlphaFoldDB" id="A0A1F5AAD5"/>
<dbReference type="PANTHER" id="PTHR33941:SF11">
    <property type="entry name" value="BACTERIAL MICROCOMPARTMENT SHELL PROTEIN PDUJ"/>
    <property type="match status" value="1"/>
</dbReference>
<dbReference type="Pfam" id="PF00936">
    <property type="entry name" value="BMC"/>
    <property type="match status" value="1"/>
</dbReference>
<dbReference type="InterPro" id="IPR020808">
    <property type="entry name" value="Bact_microcomp_CS"/>
</dbReference>
<protein>
    <submittedName>
        <fullName evidence="5">Ethanolamine utilization protein EutM</fullName>
    </submittedName>
</protein>
<gene>
    <name evidence="5" type="ORF">A2V47_01875</name>
</gene>
<organism evidence="5 6">
    <name type="scientific">Candidatus Sediminicultor quintus</name>
    <dbReference type="NCBI Taxonomy" id="1797291"/>
    <lineage>
        <taxon>Bacteria</taxon>
        <taxon>Pseudomonadati</taxon>
        <taxon>Atribacterota</taxon>
        <taxon>Candidatus Phoenicimicrobiia</taxon>
        <taxon>Candidatus Pheonicimicrobiales</taxon>
        <taxon>Candidatus Phoenicimicrobiaceae</taxon>
        <taxon>Candidatus Sediminicultor</taxon>
    </lineage>
</organism>
<dbReference type="PANTHER" id="PTHR33941">
    <property type="entry name" value="PROPANEDIOL UTILIZATION PROTEIN PDUA"/>
    <property type="match status" value="1"/>
</dbReference>
<dbReference type="InterPro" id="IPR050575">
    <property type="entry name" value="BMC_shell"/>
</dbReference>
<sequence>MDVYTDALGMIETRGFAAMVEAADAMVKAARVDLVGYEKIGGGYNTAIVRGDVAAVRAALDAGNAAAQKIGEVISVHIIPRPHSNVDEVLPLGRGLVKSKKEKMSTD</sequence>
<comment type="similarity">
    <text evidence="1">Belongs to the bacterial microcompartments protein family. CsoS1 subfamily.</text>
</comment>
<dbReference type="SUPFAM" id="SSF143414">
    <property type="entry name" value="CcmK-like"/>
    <property type="match status" value="1"/>
</dbReference>
<dbReference type="InterPro" id="IPR044872">
    <property type="entry name" value="CcmK/CsoS1_BMC"/>
</dbReference>
<proteinExistence type="inferred from homology"/>
<feature type="domain" description="BMC" evidence="4">
    <location>
        <begin position="7"/>
        <end position="91"/>
    </location>
</feature>
<dbReference type="NCBIfam" id="NF012018">
    <property type="entry name" value="PRK15474.1"/>
    <property type="match status" value="1"/>
</dbReference>
<dbReference type="CDD" id="cd07045">
    <property type="entry name" value="BMC_CcmK_like"/>
    <property type="match status" value="1"/>
</dbReference>
<dbReference type="EMBL" id="MEYH01000054">
    <property type="protein sequence ID" value="OGD15510.1"/>
    <property type="molecule type" value="Genomic_DNA"/>
</dbReference>
<comment type="subcellular location">
    <subcellularLocation>
        <location evidence="2">Bacterial microcompartment</location>
    </subcellularLocation>
</comment>
<dbReference type="GO" id="GO:0031469">
    <property type="term" value="C:bacterial microcompartment"/>
    <property type="evidence" value="ECO:0007669"/>
    <property type="project" value="UniProtKB-SubCell"/>
</dbReference>
<dbReference type="SMART" id="SM00877">
    <property type="entry name" value="BMC"/>
    <property type="match status" value="1"/>
</dbReference>
<keyword evidence="3" id="KW-1283">Bacterial microcompartment</keyword>
<comment type="caution">
    <text evidence="5">The sequence shown here is derived from an EMBL/GenBank/DDBJ whole genome shotgun (WGS) entry which is preliminary data.</text>
</comment>
<accession>A0A1F5AAD5</accession>
<dbReference type="PROSITE" id="PS01139">
    <property type="entry name" value="BMC_1"/>
    <property type="match status" value="1"/>
</dbReference>
<evidence type="ECO:0000259" key="4">
    <source>
        <dbReference type="PROSITE" id="PS51930"/>
    </source>
</evidence>
<dbReference type="InterPro" id="IPR000249">
    <property type="entry name" value="BMC_dom"/>
</dbReference>
<dbReference type="PROSITE" id="PS51930">
    <property type="entry name" value="BMC_2"/>
    <property type="match status" value="1"/>
</dbReference>